<name>A0A974BIU6_SEDHY</name>
<proteinExistence type="predicted"/>
<dbReference type="EMBL" id="JACBNQ010000005">
    <property type="protein sequence ID" value="NYB73888.1"/>
    <property type="molecule type" value="Genomic_DNA"/>
</dbReference>
<dbReference type="Proteomes" id="UP000611629">
    <property type="component" value="Unassembled WGS sequence"/>
</dbReference>
<keyword evidence="2" id="KW-1185">Reference proteome</keyword>
<evidence type="ECO:0000313" key="1">
    <source>
        <dbReference type="EMBL" id="NYB73888.1"/>
    </source>
</evidence>
<dbReference type="RefSeq" id="WP_179237581.1">
    <property type="nucleotide sequence ID" value="NZ_JACBNQ010000005.1"/>
</dbReference>
<organism evidence="1 2">
    <name type="scientific">Sedimentibacter hydroxybenzoicus DSM 7310</name>
    <dbReference type="NCBI Taxonomy" id="1123245"/>
    <lineage>
        <taxon>Bacteria</taxon>
        <taxon>Bacillati</taxon>
        <taxon>Bacillota</taxon>
        <taxon>Tissierellia</taxon>
        <taxon>Sedimentibacter</taxon>
    </lineage>
</organism>
<protein>
    <submittedName>
        <fullName evidence="1">Uncharacterized protein</fullName>
    </submittedName>
</protein>
<reference evidence="1" key="1">
    <citation type="submission" date="2020-07" db="EMBL/GenBank/DDBJ databases">
        <title>Genomic analysis of a strain of Sedimentibacter Hydroxybenzoicus DSM7310.</title>
        <authorList>
            <person name="Ma S."/>
        </authorList>
    </citation>
    <scope>NUCLEOTIDE SEQUENCE</scope>
    <source>
        <strain evidence="1">DSM 7310</strain>
    </source>
</reference>
<accession>A0A974BIU6</accession>
<comment type="caution">
    <text evidence="1">The sequence shown here is derived from an EMBL/GenBank/DDBJ whole genome shotgun (WGS) entry which is preliminary data.</text>
</comment>
<evidence type="ECO:0000313" key="2">
    <source>
        <dbReference type="Proteomes" id="UP000611629"/>
    </source>
</evidence>
<gene>
    <name evidence="1" type="ORF">HZF24_07010</name>
</gene>
<dbReference type="AlphaFoldDB" id="A0A974BIU6"/>
<sequence length="47" mass="5315">MNLYLNNYNDIEISDVLKVSASSVGTYRNKLGLKIQNKRKKPTAMGK</sequence>